<evidence type="ECO:0000313" key="2">
    <source>
        <dbReference type="Proteomes" id="UP000276133"/>
    </source>
</evidence>
<keyword evidence="2" id="KW-1185">Reference proteome</keyword>
<evidence type="ECO:0000313" key="1">
    <source>
        <dbReference type="EMBL" id="RNA12515.1"/>
    </source>
</evidence>
<dbReference type="AlphaFoldDB" id="A0A3M7QNE0"/>
<dbReference type="Proteomes" id="UP000276133">
    <property type="component" value="Unassembled WGS sequence"/>
</dbReference>
<protein>
    <submittedName>
        <fullName evidence="1">Uncharacterized protein</fullName>
    </submittedName>
</protein>
<accession>A0A3M7QNE0</accession>
<reference evidence="1 2" key="1">
    <citation type="journal article" date="2018" name="Sci. Rep.">
        <title>Genomic signatures of local adaptation to the degree of environmental predictability in rotifers.</title>
        <authorList>
            <person name="Franch-Gras L."/>
            <person name="Hahn C."/>
            <person name="Garcia-Roger E.M."/>
            <person name="Carmona M.J."/>
            <person name="Serra M."/>
            <person name="Gomez A."/>
        </authorList>
    </citation>
    <scope>NUCLEOTIDE SEQUENCE [LARGE SCALE GENOMIC DNA]</scope>
    <source>
        <strain evidence="1">HYR1</strain>
    </source>
</reference>
<gene>
    <name evidence="1" type="ORF">BpHYR1_046114</name>
</gene>
<organism evidence="1 2">
    <name type="scientific">Brachionus plicatilis</name>
    <name type="common">Marine rotifer</name>
    <name type="synonym">Brachionus muelleri</name>
    <dbReference type="NCBI Taxonomy" id="10195"/>
    <lineage>
        <taxon>Eukaryota</taxon>
        <taxon>Metazoa</taxon>
        <taxon>Spiralia</taxon>
        <taxon>Gnathifera</taxon>
        <taxon>Rotifera</taxon>
        <taxon>Eurotatoria</taxon>
        <taxon>Monogononta</taxon>
        <taxon>Pseudotrocha</taxon>
        <taxon>Ploima</taxon>
        <taxon>Brachionidae</taxon>
        <taxon>Brachionus</taxon>
    </lineage>
</organism>
<dbReference type="EMBL" id="REGN01005671">
    <property type="protein sequence ID" value="RNA12515.1"/>
    <property type="molecule type" value="Genomic_DNA"/>
</dbReference>
<sequence>MCTIEASLSFYMINERKDINFCPKYTISVFCFNIWFITEYLLCSRKKIDPKLSTNYEFYFPKSKTNFCIVDKMTCCLIQTICTNKHCETCVYMCDTSF</sequence>
<name>A0A3M7QNE0_BRAPC</name>
<comment type="caution">
    <text evidence="1">The sequence shown here is derived from an EMBL/GenBank/DDBJ whole genome shotgun (WGS) entry which is preliminary data.</text>
</comment>
<proteinExistence type="predicted"/>